<comment type="caution">
    <text evidence="2">The sequence shown here is derived from an EMBL/GenBank/DDBJ whole genome shotgun (WGS) entry which is preliminary data.</text>
</comment>
<evidence type="ECO:0000313" key="2">
    <source>
        <dbReference type="EMBL" id="TNN50968.1"/>
    </source>
</evidence>
<sequence length="178" mass="19696">MELLDGSEPFLHWDRNLSELSEAGDIDRVLYTNQKLVAPALSCRNEIHERSGPDGGRGGVTSSDVPPLPGPLKFRPLVIEGKSRNLLSTFEDEQPHLLGLGGEYPDQWEETTAVVMAAWRRSEQQKAPEEPGAAETHPPFRNAGNDTQTSKNLLLELHRSLEQRTTDSSSKVLVNETS</sequence>
<reference evidence="2 3" key="1">
    <citation type="submission" date="2019-03" db="EMBL/GenBank/DDBJ databases">
        <title>First draft genome of Liparis tanakae, snailfish: a comprehensive survey of snailfish specific genes.</title>
        <authorList>
            <person name="Kim W."/>
            <person name="Song I."/>
            <person name="Jeong J.-H."/>
            <person name="Kim D."/>
            <person name="Kim S."/>
            <person name="Ryu S."/>
            <person name="Song J.Y."/>
            <person name="Lee S.K."/>
        </authorList>
    </citation>
    <scope>NUCLEOTIDE SEQUENCE [LARGE SCALE GENOMIC DNA]</scope>
    <source>
        <tissue evidence="2">Muscle</tissue>
    </source>
</reference>
<protein>
    <submittedName>
        <fullName evidence="2">Cyclic AMP-responsive element-binding protein 3-like protein 2</fullName>
    </submittedName>
</protein>
<evidence type="ECO:0000313" key="3">
    <source>
        <dbReference type="Proteomes" id="UP000314294"/>
    </source>
</evidence>
<gene>
    <name evidence="2" type="primary">creb3l2_1</name>
    <name evidence="2" type="ORF">EYF80_038841</name>
</gene>
<dbReference type="EMBL" id="SRLO01000599">
    <property type="protein sequence ID" value="TNN50968.1"/>
    <property type="molecule type" value="Genomic_DNA"/>
</dbReference>
<feature type="region of interest" description="Disordered" evidence="1">
    <location>
        <begin position="47"/>
        <end position="72"/>
    </location>
</feature>
<dbReference type="AlphaFoldDB" id="A0A4Z2GBK3"/>
<dbReference type="OrthoDB" id="674948at2759"/>
<keyword evidence="3" id="KW-1185">Reference proteome</keyword>
<name>A0A4Z2GBK3_9TELE</name>
<evidence type="ECO:0000256" key="1">
    <source>
        <dbReference type="SAM" id="MobiDB-lite"/>
    </source>
</evidence>
<organism evidence="2 3">
    <name type="scientific">Liparis tanakae</name>
    <name type="common">Tanaka's snailfish</name>
    <dbReference type="NCBI Taxonomy" id="230148"/>
    <lineage>
        <taxon>Eukaryota</taxon>
        <taxon>Metazoa</taxon>
        <taxon>Chordata</taxon>
        <taxon>Craniata</taxon>
        <taxon>Vertebrata</taxon>
        <taxon>Euteleostomi</taxon>
        <taxon>Actinopterygii</taxon>
        <taxon>Neopterygii</taxon>
        <taxon>Teleostei</taxon>
        <taxon>Neoteleostei</taxon>
        <taxon>Acanthomorphata</taxon>
        <taxon>Eupercaria</taxon>
        <taxon>Perciformes</taxon>
        <taxon>Cottioidei</taxon>
        <taxon>Cottales</taxon>
        <taxon>Liparidae</taxon>
        <taxon>Liparis</taxon>
    </lineage>
</organism>
<dbReference type="Proteomes" id="UP000314294">
    <property type="component" value="Unassembled WGS sequence"/>
</dbReference>
<feature type="region of interest" description="Disordered" evidence="1">
    <location>
        <begin position="121"/>
        <end position="154"/>
    </location>
</feature>
<proteinExistence type="predicted"/>
<accession>A0A4Z2GBK3</accession>